<keyword evidence="6" id="KW-0472">Membrane</keyword>
<evidence type="ECO:0008006" key="9">
    <source>
        <dbReference type="Google" id="ProtNLM"/>
    </source>
</evidence>
<evidence type="ECO:0000256" key="6">
    <source>
        <dbReference type="ARBA" id="ARBA00023136"/>
    </source>
</evidence>
<evidence type="ECO:0000256" key="1">
    <source>
        <dbReference type="ARBA" id="ARBA00004173"/>
    </source>
</evidence>
<evidence type="ECO:0000256" key="3">
    <source>
        <dbReference type="ARBA" id="ARBA00004370"/>
    </source>
</evidence>
<reference evidence="7" key="1">
    <citation type="journal article" date="2020" name="Stud. Mycol.">
        <title>101 Dothideomycetes genomes: a test case for predicting lifestyles and emergence of pathogens.</title>
        <authorList>
            <person name="Haridas S."/>
            <person name="Albert R."/>
            <person name="Binder M."/>
            <person name="Bloem J."/>
            <person name="Labutti K."/>
            <person name="Salamov A."/>
            <person name="Andreopoulos B."/>
            <person name="Baker S."/>
            <person name="Barry K."/>
            <person name="Bills G."/>
            <person name="Bluhm B."/>
            <person name="Cannon C."/>
            <person name="Castanera R."/>
            <person name="Culley D."/>
            <person name="Daum C."/>
            <person name="Ezra D."/>
            <person name="Gonzalez J."/>
            <person name="Henrissat B."/>
            <person name="Kuo A."/>
            <person name="Liang C."/>
            <person name="Lipzen A."/>
            <person name="Lutzoni F."/>
            <person name="Magnuson J."/>
            <person name="Mondo S."/>
            <person name="Nolan M."/>
            <person name="Ohm R."/>
            <person name="Pangilinan J."/>
            <person name="Park H.-J."/>
            <person name="Ramirez L."/>
            <person name="Alfaro M."/>
            <person name="Sun H."/>
            <person name="Tritt A."/>
            <person name="Yoshinaga Y."/>
            <person name="Zwiers L.-H."/>
            <person name="Turgeon B."/>
            <person name="Goodwin S."/>
            <person name="Spatafora J."/>
            <person name="Crous P."/>
            <person name="Grigoriev I."/>
        </authorList>
    </citation>
    <scope>NUCLEOTIDE SEQUENCE</scope>
    <source>
        <strain evidence="7">CBS 473.64</strain>
    </source>
</reference>
<evidence type="ECO:0000256" key="2">
    <source>
        <dbReference type="ARBA" id="ARBA00004240"/>
    </source>
</evidence>
<dbReference type="Proteomes" id="UP000799753">
    <property type="component" value="Unassembled WGS sequence"/>
</dbReference>
<dbReference type="GO" id="GO:0005739">
    <property type="term" value="C:mitochondrion"/>
    <property type="evidence" value="ECO:0007669"/>
    <property type="project" value="UniProtKB-SubCell"/>
</dbReference>
<dbReference type="Gene3D" id="3.40.50.1820">
    <property type="entry name" value="alpha/beta hydrolase"/>
    <property type="match status" value="1"/>
</dbReference>
<protein>
    <recommendedName>
        <fullName evidence="9">DUF676 domain-containing protein</fullName>
    </recommendedName>
</protein>
<accession>A0A6A6RJD7</accession>
<proteinExistence type="predicted"/>
<dbReference type="OrthoDB" id="1658288at2759"/>
<comment type="subcellular location">
    <subcellularLocation>
        <location evidence="2">Endoplasmic reticulum</location>
    </subcellularLocation>
    <subcellularLocation>
        <location evidence="3">Membrane</location>
    </subcellularLocation>
    <subcellularLocation>
        <location evidence="1">Mitochondrion</location>
    </subcellularLocation>
</comment>
<keyword evidence="8" id="KW-1185">Reference proteome</keyword>
<dbReference type="EMBL" id="MU006809">
    <property type="protein sequence ID" value="KAF2635275.1"/>
    <property type="molecule type" value="Genomic_DNA"/>
</dbReference>
<keyword evidence="4" id="KW-0256">Endoplasmic reticulum</keyword>
<dbReference type="PANTHER" id="PTHR48182">
    <property type="entry name" value="PROTEIN SERAC1"/>
    <property type="match status" value="1"/>
</dbReference>
<organism evidence="7 8">
    <name type="scientific">Massarina eburnea CBS 473.64</name>
    <dbReference type="NCBI Taxonomy" id="1395130"/>
    <lineage>
        <taxon>Eukaryota</taxon>
        <taxon>Fungi</taxon>
        <taxon>Dikarya</taxon>
        <taxon>Ascomycota</taxon>
        <taxon>Pezizomycotina</taxon>
        <taxon>Dothideomycetes</taxon>
        <taxon>Pleosporomycetidae</taxon>
        <taxon>Pleosporales</taxon>
        <taxon>Massarineae</taxon>
        <taxon>Massarinaceae</taxon>
        <taxon>Massarina</taxon>
    </lineage>
</organism>
<dbReference type="PANTHER" id="PTHR48182:SF2">
    <property type="entry name" value="PROTEIN SERAC1"/>
    <property type="match status" value="1"/>
</dbReference>
<evidence type="ECO:0000256" key="4">
    <source>
        <dbReference type="ARBA" id="ARBA00022824"/>
    </source>
</evidence>
<dbReference type="InterPro" id="IPR052374">
    <property type="entry name" value="SERAC1"/>
</dbReference>
<dbReference type="AlphaFoldDB" id="A0A6A6RJD7"/>
<sequence length="382" mass="42741">MSKAAVYRVQLDDVPELTEEELRIAISGNLVSDEDTIINHVGLFPSCYSAKEESVALVKFTNTPKFLSSLVKNPDDSRTISLSNGVSAEFDRKFNGFTPVNRPDEAEGIEADIIAISGIGGHAYGSWAYSQDGTTFMWIQDALPKMFPHCRIMLYGYESKLDSVSTNRISDYCAGLQEHLNLVRKSEEERTRPVIFISHSFGGIIAANTLIQAQLGFDRAFYNAMDAFFFFGTPHKGLSVQEILDMLVDPNHPRVDLLGQIDSKNKFLGDQLRNFKNVLGDRKVTSFYETKLTRKLVKVSGDDGRWSRSGPYLELSSQENSLLGLNDALEKKISVDEDHSNMVKFKSRRVAAYRSLVDALKDVLPEAQERVLGRTGTFRVDS</sequence>
<evidence type="ECO:0000256" key="5">
    <source>
        <dbReference type="ARBA" id="ARBA00023128"/>
    </source>
</evidence>
<dbReference type="GO" id="GO:0016020">
    <property type="term" value="C:membrane"/>
    <property type="evidence" value="ECO:0007669"/>
    <property type="project" value="UniProtKB-SubCell"/>
</dbReference>
<keyword evidence="5" id="KW-0496">Mitochondrion</keyword>
<name>A0A6A6RJD7_9PLEO</name>
<gene>
    <name evidence="7" type="ORF">P280DRAFT_412043</name>
</gene>
<evidence type="ECO:0000313" key="8">
    <source>
        <dbReference type="Proteomes" id="UP000799753"/>
    </source>
</evidence>
<dbReference type="GO" id="GO:0005783">
    <property type="term" value="C:endoplasmic reticulum"/>
    <property type="evidence" value="ECO:0007669"/>
    <property type="project" value="UniProtKB-SubCell"/>
</dbReference>
<dbReference type="InterPro" id="IPR029058">
    <property type="entry name" value="AB_hydrolase_fold"/>
</dbReference>
<evidence type="ECO:0000313" key="7">
    <source>
        <dbReference type="EMBL" id="KAF2635275.1"/>
    </source>
</evidence>
<dbReference type="SUPFAM" id="SSF53474">
    <property type="entry name" value="alpha/beta-Hydrolases"/>
    <property type="match status" value="1"/>
</dbReference>